<dbReference type="OrthoDB" id="4854145at2"/>
<name>A0A0B5D2H4_9CORY</name>
<dbReference type="AlphaFoldDB" id="A0A0B5D2H4"/>
<dbReference type="KEGG" id="chm:B842_05175"/>
<reference evidence="1 2" key="1">
    <citation type="submission" date="2013-04" db="EMBL/GenBank/DDBJ databases">
        <title>Complete genome sequence of Corynebacterium humireducens DSM 45392(T), isolated from a wastewater-fed microbial fuel cell.</title>
        <authorList>
            <person name="Ruckert C."/>
            <person name="Albersmeier A."/>
            <person name="Kalinowski J."/>
        </authorList>
    </citation>
    <scope>NUCLEOTIDE SEQUENCE [LARGE SCALE GENOMIC DNA]</scope>
    <source>
        <strain evidence="2">MFC-5</strain>
    </source>
</reference>
<dbReference type="Proteomes" id="UP000031524">
    <property type="component" value="Chromosome"/>
</dbReference>
<dbReference type="InterPro" id="IPR025534">
    <property type="entry name" value="DUF4420"/>
</dbReference>
<dbReference type="HOGENOM" id="CLU_865238_0_0_11"/>
<evidence type="ECO:0000313" key="1">
    <source>
        <dbReference type="EMBL" id="AJE32886.1"/>
    </source>
</evidence>
<evidence type="ECO:0000313" key="2">
    <source>
        <dbReference type="Proteomes" id="UP000031524"/>
    </source>
</evidence>
<gene>
    <name evidence="1" type="ORF">B842_05175</name>
</gene>
<dbReference type="STRING" id="1223515.B842_05175"/>
<dbReference type="Pfam" id="PF14390">
    <property type="entry name" value="DUF4420"/>
    <property type="match status" value="1"/>
</dbReference>
<proteinExistence type="predicted"/>
<sequence>MTPSIELFHELRAVMEASPQPGSHGNELITKLVNSSGAVRVFQEIDGRMGLFIPIGSDDPDVIAPDVRSRYITLRKIQKDGRDAVQLRLENPALENVFHVFVDTYLKNFRSDRERAATLAQAQLKRWRSLFIPVPPNSLSDTEEIGLICELQEMQILVATDGAQGFYRWTGPDKQAHDFRLEDRGIECKATRVSNGLHVTINGSQQLLPEPNSRLLLSVRKYESSPNGDITLSGVVRQLLDDDRIPSDELLSRLEEMRFSLAGVDPRTENSYRLVGRYVFEVGDGFPRLVVDDTEKRISALSYNIDLTSPESIPGYRKDGSLA</sequence>
<accession>A0A0B5D2H4</accession>
<organism evidence="1 2">
    <name type="scientific">Corynebacterium humireducens NBRC 106098 = DSM 45392</name>
    <dbReference type="NCBI Taxonomy" id="1223515"/>
    <lineage>
        <taxon>Bacteria</taxon>
        <taxon>Bacillati</taxon>
        <taxon>Actinomycetota</taxon>
        <taxon>Actinomycetes</taxon>
        <taxon>Mycobacteriales</taxon>
        <taxon>Corynebacteriaceae</taxon>
        <taxon>Corynebacterium</taxon>
    </lineage>
</organism>
<keyword evidence="2" id="KW-1185">Reference proteome</keyword>
<protein>
    <recommendedName>
        <fullName evidence="3">PD-(D/E)XK motif protein</fullName>
    </recommendedName>
</protein>
<dbReference type="EMBL" id="CP005286">
    <property type="protein sequence ID" value="AJE32886.1"/>
    <property type="molecule type" value="Genomic_DNA"/>
</dbReference>
<evidence type="ECO:0008006" key="3">
    <source>
        <dbReference type="Google" id="ProtNLM"/>
    </source>
</evidence>
<dbReference type="RefSeq" id="WP_082028385.1">
    <property type="nucleotide sequence ID" value="NZ_BCSU01000007.1"/>
</dbReference>